<name>A0A6C0AHY7_9ZZZZ</name>
<evidence type="ECO:0000313" key="1">
    <source>
        <dbReference type="EMBL" id="QHS79342.1"/>
    </source>
</evidence>
<dbReference type="EMBL" id="MN740642">
    <property type="protein sequence ID" value="QHS79342.1"/>
    <property type="molecule type" value="Genomic_DNA"/>
</dbReference>
<protein>
    <submittedName>
        <fullName evidence="1">Uncharacterized protein</fullName>
    </submittedName>
</protein>
<reference evidence="1" key="1">
    <citation type="journal article" date="2020" name="Nature">
        <title>Giant virus diversity and host interactions through global metagenomics.</title>
        <authorList>
            <person name="Schulz F."/>
            <person name="Roux S."/>
            <person name="Paez-Espino D."/>
            <person name="Jungbluth S."/>
            <person name="Walsh D.A."/>
            <person name="Denef V.J."/>
            <person name="McMahon K.D."/>
            <person name="Konstantinidis K.T."/>
            <person name="Eloe-Fadrosh E.A."/>
            <person name="Kyrpides N.C."/>
            <person name="Woyke T."/>
        </authorList>
    </citation>
    <scope>NUCLEOTIDE SEQUENCE</scope>
    <source>
        <strain evidence="1">GVMAG-S-1035237-23</strain>
    </source>
</reference>
<proteinExistence type="predicted"/>
<accession>A0A6C0AHY7</accession>
<sequence length="166" mass="20126">MDNMSSERKVTFDVPSVDYVHLINSFQAEVDALLVAHDTVMNNYQNNERCRIIELYRLAKRVNYPKMALKEYNEMFDMNIKTFSDEKQRLKDEWKKFRDANFKRLCYLLDKVEEKYCETDPMFKGMSRRLPWLKMIDDLKSQPLDYFTTIKERSKKIERKFYSTVP</sequence>
<dbReference type="AlphaFoldDB" id="A0A6C0AHY7"/>
<organism evidence="1">
    <name type="scientific">viral metagenome</name>
    <dbReference type="NCBI Taxonomy" id="1070528"/>
    <lineage>
        <taxon>unclassified sequences</taxon>
        <taxon>metagenomes</taxon>
        <taxon>organismal metagenomes</taxon>
    </lineage>
</organism>